<proteinExistence type="predicted"/>
<dbReference type="AlphaFoldDB" id="A0AAV5ULK4"/>
<evidence type="ECO:0008006" key="3">
    <source>
        <dbReference type="Google" id="ProtNLM"/>
    </source>
</evidence>
<keyword evidence="2" id="KW-1185">Reference proteome</keyword>
<comment type="caution">
    <text evidence="1">The sequence shown here is derived from an EMBL/GenBank/DDBJ whole genome shotgun (WGS) entry which is preliminary data.</text>
</comment>
<dbReference type="EMBL" id="BTSX01000006">
    <property type="protein sequence ID" value="GMT07533.1"/>
    <property type="molecule type" value="Genomic_DNA"/>
</dbReference>
<evidence type="ECO:0000313" key="1">
    <source>
        <dbReference type="EMBL" id="GMT07533.1"/>
    </source>
</evidence>
<evidence type="ECO:0000313" key="2">
    <source>
        <dbReference type="Proteomes" id="UP001432027"/>
    </source>
</evidence>
<sequence>SMESMRCNFGAMQRDLTASMNLCKKSFDQSNRVMFTITELLYKAIEIVQHKRPFKSSTLIYATFEMMDACETPKTAQDIVLLKFAKSFTLFIDSLHGYGLYPKPNEVRRLYWVERKRNILSIPDLRKLLSRRPPKRAR</sequence>
<accession>A0AAV5ULK4</accession>
<protein>
    <recommendedName>
        <fullName evidence="3">Nuclear receptor</fullName>
    </recommendedName>
</protein>
<organism evidence="1 2">
    <name type="scientific">Pristionchus entomophagus</name>
    <dbReference type="NCBI Taxonomy" id="358040"/>
    <lineage>
        <taxon>Eukaryota</taxon>
        <taxon>Metazoa</taxon>
        <taxon>Ecdysozoa</taxon>
        <taxon>Nematoda</taxon>
        <taxon>Chromadorea</taxon>
        <taxon>Rhabditida</taxon>
        <taxon>Rhabditina</taxon>
        <taxon>Diplogasteromorpha</taxon>
        <taxon>Diplogasteroidea</taxon>
        <taxon>Neodiplogasteridae</taxon>
        <taxon>Pristionchus</taxon>
    </lineage>
</organism>
<gene>
    <name evidence="1" type="ORF">PENTCL1PPCAC_29707</name>
</gene>
<dbReference type="Proteomes" id="UP001432027">
    <property type="component" value="Unassembled WGS sequence"/>
</dbReference>
<name>A0AAV5ULK4_9BILA</name>
<reference evidence="1" key="1">
    <citation type="submission" date="2023-10" db="EMBL/GenBank/DDBJ databases">
        <title>Genome assembly of Pristionchus species.</title>
        <authorList>
            <person name="Yoshida K."/>
            <person name="Sommer R.J."/>
        </authorList>
    </citation>
    <scope>NUCLEOTIDE SEQUENCE</scope>
    <source>
        <strain evidence="1">RS0144</strain>
    </source>
</reference>
<feature type="non-terminal residue" evidence="1">
    <location>
        <position position="1"/>
    </location>
</feature>
<feature type="non-terminal residue" evidence="1">
    <location>
        <position position="138"/>
    </location>
</feature>